<accession>A0A6N8G5N8</accession>
<keyword evidence="2" id="KW-1185">Reference proteome</keyword>
<proteinExistence type="predicted"/>
<comment type="caution">
    <text evidence="1">The sequence shown here is derived from an EMBL/GenBank/DDBJ whole genome shotgun (WGS) entry which is preliminary data.</text>
</comment>
<evidence type="ECO:0000313" key="1">
    <source>
        <dbReference type="EMBL" id="MUL39287.1"/>
    </source>
</evidence>
<gene>
    <name evidence="1" type="ORF">BWI75_24100</name>
</gene>
<reference evidence="1 2" key="1">
    <citation type="journal article" date="2019" name="Front. Microbiol.">
        <title>Genomic Features for Desiccation Tolerance and Sugar Biosynthesis in the Extremophile Gloeocapsopsis sp. UTEX B3054.</title>
        <authorList>
            <person name="Urrejola C."/>
            <person name="Alcorta J."/>
            <person name="Salas L."/>
            <person name="Vasquez M."/>
            <person name="Polz M.F."/>
            <person name="Vicuna R."/>
            <person name="Diez B."/>
        </authorList>
    </citation>
    <scope>NUCLEOTIDE SEQUENCE [LARGE SCALE GENOMIC DNA]</scope>
    <source>
        <strain evidence="1 2">1H9</strain>
    </source>
</reference>
<dbReference type="EMBL" id="NAPY01000071">
    <property type="protein sequence ID" value="MUL39287.1"/>
    <property type="molecule type" value="Genomic_DNA"/>
</dbReference>
<dbReference type="Proteomes" id="UP000441797">
    <property type="component" value="Unassembled WGS sequence"/>
</dbReference>
<protein>
    <submittedName>
        <fullName evidence="1">Uncharacterized protein</fullName>
    </submittedName>
</protein>
<sequence>MTHLLIQPIASVVYRSHDLDKVFNRKLLNRQSDRATLFPNQRQHNTEPITNIYSGDSVKSIFFTPTFATTGQLV</sequence>
<organism evidence="1 2">
    <name type="scientific">Gloeocapsopsis dulcis AAB1 = 1H9</name>
    <dbReference type="NCBI Taxonomy" id="1433147"/>
    <lineage>
        <taxon>Bacteria</taxon>
        <taxon>Bacillati</taxon>
        <taxon>Cyanobacteriota</taxon>
        <taxon>Cyanophyceae</taxon>
        <taxon>Oscillatoriophycideae</taxon>
        <taxon>Chroococcales</taxon>
        <taxon>Chroococcaceae</taxon>
        <taxon>Gloeocapsopsis</taxon>
        <taxon>Gloeocapsopsis dulcis</taxon>
    </lineage>
</organism>
<name>A0A6N8G5N8_9CHRO</name>
<dbReference type="AlphaFoldDB" id="A0A6N8G5N8"/>
<evidence type="ECO:0000313" key="2">
    <source>
        <dbReference type="Proteomes" id="UP000441797"/>
    </source>
</evidence>